<evidence type="ECO:0000256" key="1">
    <source>
        <dbReference type="ARBA" id="ARBA00010515"/>
    </source>
</evidence>
<dbReference type="Pfam" id="PF07859">
    <property type="entry name" value="Abhydrolase_3"/>
    <property type="match status" value="1"/>
</dbReference>
<keyword evidence="4" id="KW-0812">Transmembrane</keyword>
<reference evidence="6 7" key="1">
    <citation type="journal article" date="2016" name="Mol. Biol. Evol.">
        <title>Comparative Genomics of Early-Diverging Mushroom-Forming Fungi Provides Insights into the Origins of Lignocellulose Decay Capabilities.</title>
        <authorList>
            <person name="Nagy L.G."/>
            <person name="Riley R."/>
            <person name="Tritt A."/>
            <person name="Adam C."/>
            <person name="Daum C."/>
            <person name="Floudas D."/>
            <person name="Sun H."/>
            <person name="Yadav J.S."/>
            <person name="Pangilinan J."/>
            <person name="Larsson K.H."/>
            <person name="Matsuura K."/>
            <person name="Barry K."/>
            <person name="Labutti K."/>
            <person name="Kuo R."/>
            <person name="Ohm R.A."/>
            <person name="Bhattacharya S.S."/>
            <person name="Shirouzu T."/>
            <person name="Yoshinaga Y."/>
            <person name="Martin F.M."/>
            <person name="Grigoriev I.V."/>
            <person name="Hibbett D.S."/>
        </authorList>
    </citation>
    <scope>NUCLEOTIDE SEQUENCE [LARGE SCALE GENOMIC DNA]</scope>
    <source>
        <strain evidence="6 7">CBS 109695</strain>
    </source>
</reference>
<keyword evidence="2" id="KW-0378">Hydrolase</keyword>
<dbReference type="PANTHER" id="PTHR48081">
    <property type="entry name" value="AB HYDROLASE SUPERFAMILY PROTEIN C4A8.06C"/>
    <property type="match status" value="1"/>
</dbReference>
<dbReference type="PROSITE" id="PS01174">
    <property type="entry name" value="LIPASE_GDXG_SER"/>
    <property type="match status" value="1"/>
</dbReference>
<evidence type="ECO:0000313" key="7">
    <source>
        <dbReference type="Proteomes" id="UP000076532"/>
    </source>
</evidence>
<feature type="transmembrane region" description="Helical" evidence="4">
    <location>
        <begin position="16"/>
        <end position="36"/>
    </location>
</feature>
<dbReference type="PANTHER" id="PTHR48081:SF26">
    <property type="entry name" value="ALPHA_BETA HYDROLASE FOLD-3 DOMAIN-CONTAINING PROTEIN"/>
    <property type="match status" value="1"/>
</dbReference>
<dbReference type="EMBL" id="KV417768">
    <property type="protein sequence ID" value="KZP06923.1"/>
    <property type="molecule type" value="Genomic_DNA"/>
</dbReference>
<keyword evidence="4" id="KW-1133">Transmembrane helix</keyword>
<name>A0A167X814_9AGAM</name>
<protein>
    <submittedName>
        <fullName evidence="6">Alpha/beta-hydrolase</fullName>
    </submittedName>
</protein>
<feature type="active site" evidence="3">
    <location>
        <position position="232"/>
    </location>
</feature>
<dbReference type="InterPro" id="IPR013094">
    <property type="entry name" value="AB_hydrolase_3"/>
</dbReference>
<keyword evidence="7" id="KW-1185">Reference proteome</keyword>
<comment type="similarity">
    <text evidence="1">Belongs to the 'GDXG' lipolytic enzyme family.</text>
</comment>
<evidence type="ECO:0000256" key="4">
    <source>
        <dbReference type="SAM" id="Phobius"/>
    </source>
</evidence>
<dbReference type="AlphaFoldDB" id="A0A167X814"/>
<keyword evidence="4" id="KW-0472">Membrane</keyword>
<evidence type="ECO:0000256" key="2">
    <source>
        <dbReference type="ARBA" id="ARBA00022801"/>
    </source>
</evidence>
<dbReference type="InterPro" id="IPR029058">
    <property type="entry name" value="AB_hydrolase_fold"/>
</dbReference>
<dbReference type="Proteomes" id="UP000076532">
    <property type="component" value="Unassembled WGS sequence"/>
</dbReference>
<feature type="domain" description="Alpha/beta hydrolase fold-3" evidence="5">
    <location>
        <begin position="146"/>
        <end position="384"/>
    </location>
</feature>
<dbReference type="InterPro" id="IPR050300">
    <property type="entry name" value="GDXG_lipolytic_enzyme"/>
</dbReference>
<gene>
    <name evidence="6" type="ORF">FIBSPDRAFT_1053265</name>
</gene>
<dbReference type="Gene3D" id="3.40.50.1820">
    <property type="entry name" value="alpha/beta hydrolase"/>
    <property type="match status" value="1"/>
</dbReference>
<dbReference type="STRING" id="436010.A0A167X814"/>
<organism evidence="6 7">
    <name type="scientific">Athelia psychrophila</name>
    <dbReference type="NCBI Taxonomy" id="1759441"/>
    <lineage>
        <taxon>Eukaryota</taxon>
        <taxon>Fungi</taxon>
        <taxon>Dikarya</taxon>
        <taxon>Basidiomycota</taxon>
        <taxon>Agaricomycotina</taxon>
        <taxon>Agaricomycetes</taxon>
        <taxon>Agaricomycetidae</taxon>
        <taxon>Atheliales</taxon>
        <taxon>Atheliaceae</taxon>
        <taxon>Athelia</taxon>
    </lineage>
</organism>
<dbReference type="SUPFAM" id="SSF53474">
    <property type="entry name" value="alpha/beta-Hydrolases"/>
    <property type="match status" value="1"/>
</dbReference>
<evidence type="ECO:0000256" key="3">
    <source>
        <dbReference type="PROSITE-ProRule" id="PRU10038"/>
    </source>
</evidence>
<evidence type="ECO:0000259" key="5">
    <source>
        <dbReference type="Pfam" id="PF07859"/>
    </source>
</evidence>
<dbReference type="GO" id="GO:0016787">
    <property type="term" value="F:hydrolase activity"/>
    <property type="evidence" value="ECO:0007669"/>
    <property type="project" value="UniProtKB-KW"/>
</dbReference>
<dbReference type="InterPro" id="IPR033140">
    <property type="entry name" value="Lipase_GDXG_put_SER_AS"/>
</dbReference>
<dbReference type="OrthoDB" id="2152029at2759"/>
<proteinExistence type="inferred from homology"/>
<evidence type="ECO:0000313" key="6">
    <source>
        <dbReference type="EMBL" id="KZP06923.1"/>
    </source>
</evidence>
<accession>A0A167X814</accession>
<sequence>MSDLQFFRYKDQPWQTLYHLYIGLAILFVRLPYWIIASSVPRWRPRATWTFNRSLKIRAANALTYSLFQTTALPVKSYAKLDAMSANKLGFVWVQAIDEQLVLGDIARMAKTNGVTPAKIWGFWSGRKGTDGKWGQPALAGEKVLYHCHGGGYITGSGASTDLVAGFTDAILTGTNNLIPRIFAIDYRLCSAAPFKPANPYPAALIDALSGYYYLTHTLGFPPEDIVVSGDSAGGHLALALVRYLAIYQEEIPCIAHPMPRALVLSSPTVDWACTHDEGPTCSMVRNAATDCVAPILQSGYTARGLLGSLPPSEIATNAWLSPASLKLPQNKGLFSGLPPTCIIAGGAEQTVDAMRTLRDRIIADNGEEGLLYLEWPDATHNFIIDSGYEPERGQSLAALVAWGQSL</sequence>